<dbReference type="KEGG" id="pmar:B0X71_11225"/>
<evidence type="ECO:0000256" key="1">
    <source>
        <dbReference type="SAM" id="Phobius"/>
    </source>
</evidence>
<keyword evidence="3" id="KW-1185">Reference proteome</keyword>
<keyword evidence="1" id="KW-1133">Transmembrane helix</keyword>
<dbReference type="EMBL" id="CP019640">
    <property type="protein sequence ID" value="AQQ53588.1"/>
    <property type="molecule type" value="Genomic_DNA"/>
</dbReference>
<dbReference type="AlphaFoldDB" id="A0A1Q2KZG1"/>
<sequence length="93" mass="10374">MKLFSWLSYCLTFIGLLLLGLDWVIYAYVEPLVLAGSTALIAGAVFSLIAFLRREKSGRKFISLSVFIILAAAMLWFEPPAAATMLTWLENKV</sequence>
<feature type="transmembrane region" description="Helical" evidence="1">
    <location>
        <begin position="32"/>
        <end position="52"/>
    </location>
</feature>
<protein>
    <submittedName>
        <fullName evidence="2">Uncharacterized protein</fullName>
    </submittedName>
</protein>
<feature type="transmembrane region" description="Helical" evidence="1">
    <location>
        <begin position="7"/>
        <end position="26"/>
    </location>
</feature>
<keyword evidence="1" id="KW-0472">Membrane</keyword>
<accession>A0A1Q2KZG1</accession>
<reference evidence="2 3" key="1">
    <citation type="submission" date="2017-02" db="EMBL/GenBank/DDBJ databases">
        <title>The complete genomic sequence of a novel cold adapted crude oil-degrading bacterium Planococcus qaidamina Y42.</title>
        <authorList>
            <person name="Yang R."/>
        </authorList>
    </citation>
    <scope>NUCLEOTIDE SEQUENCE [LARGE SCALE GENOMIC DNA]</scope>
    <source>
        <strain evidence="2 3">Y42</strain>
    </source>
</reference>
<feature type="transmembrane region" description="Helical" evidence="1">
    <location>
        <begin position="61"/>
        <end position="77"/>
    </location>
</feature>
<proteinExistence type="predicted"/>
<organism evidence="2 3">
    <name type="scientific">Planococcus lenghuensis</name>
    <dbReference type="NCBI Taxonomy" id="2213202"/>
    <lineage>
        <taxon>Bacteria</taxon>
        <taxon>Bacillati</taxon>
        <taxon>Bacillota</taxon>
        <taxon>Bacilli</taxon>
        <taxon>Bacillales</taxon>
        <taxon>Caryophanaceae</taxon>
        <taxon>Planococcus</taxon>
    </lineage>
</organism>
<dbReference type="Proteomes" id="UP000188184">
    <property type="component" value="Chromosome"/>
</dbReference>
<keyword evidence="1" id="KW-0812">Transmembrane</keyword>
<evidence type="ECO:0000313" key="3">
    <source>
        <dbReference type="Proteomes" id="UP000188184"/>
    </source>
</evidence>
<gene>
    <name evidence="2" type="ORF">B0X71_11225</name>
</gene>
<dbReference type="RefSeq" id="WP_077589485.1">
    <property type="nucleotide sequence ID" value="NZ_CP019640.1"/>
</dbReference>
<name>A0A1Q2KZG1_9BACL</name>
<evidence type="ECO:0000313" key="2">
    <source>
        <dbReference type="EMBL" id="AQQ53588.1"/>
    </source>
</evidence>